<evidence type="ECO:0000313" key="2">
    <source>
        <dbReference type="EMBL" id="GIJ08760.1"/>
    </source>
</evidence>
<reference evidence="2 3" key="1">
    <citation type="submission" date="2021-01" db="EMBL/GenBank/DDBJ databases">
        <title>Whole genome shotgun sequence of Verrucosispora andamanensis NBRC 109075.</title>
        <authorList>
            <person name="Komaki H."/>
            <person name="Tamura T."/>
        </authorList>
    </citation>
    <scope>NUCLEOTIDE SEQUENCE [LARGE SCALE GENOMIC DNA]</scope>
    <source>
        <strain evidence="2 3">NBRC 109075</strain>
    </source>
</reference>
<feature type="signal peptide" evidence="1">
    <location>
        <begin position="1"/>
        <end position="28"/>
    </location>
</feature>
<keyword evidence="3" id="KW-1185">Reference proteome</keyword>
<comment type="caution">
    <text evidence="2">The sequence shown here is derived from an EMBL/GenBank/DDBJ whole genome shotgun (WGS) entry which is preliminary data.</text>
</comment>
<protein>
    <recommendedName>
        <fullName evidence="4">Peptidase inhibitor family I36</fullName>
    </recommendedName>
</protein>
<feature type="chain" id="PRO_5045473550" description="Peptidase inhibitor family I36" evidence="1">
    <location>
        <begin position="29"/>
        <end position="122"/>
    </location>
</feature>
<dbReference type="RefSeq" id="WP_204004608.1">
    <property type="nucleotide sequence ID" value="NZ_BOOZ01000008.1"/>
</dbReference>
<organism evidence="2 3">
    <name type="scientific">Micromonospora andamanensis</name>
    <dbReference type="NCBI Taxonomy" id="1287068"/>
    <lineage>
        <taxon>Bacteria</taxon>
        <taxon>Bacillati</taxon>
        <taxon>Actinomycetota</taxon>
        <taxon>Actinomycetes</taxon>
        <taxon>Micromonosporales</taxon>
        <taxon>Micromonosporaceae</taxon>
        <taxon>Micromonospora</taxon>
    </lineage>
</organism>
<dbReference type="EMBL" id="BOOZ01000008">
    <property type="protein sequence ID" value="GIJ08760.1"/>
    <property type="molecule type" value="Genomic_DNA"/>
</dbReference>
<proteinExistence type="predicted"/>
<gene>
    <name evidence="2" type="ORF">Van01_19740</name>
</gene>
<name>A0ABQ4HSY6_9ACTN</name>
<evidence type="ECO:0008006" key="4">
    <source>
        <dbReference type="Google" id="ProtNLM"/>
    </source>
</evidence>
<sequence length="122" mass="13695">MKKVRQILAILGLATIIFVAAPPVAAQAAWDCPTSNMCVWDSTNGTGKRCAWHDRDADWHNSPTVCSWAKNWPVRSARNNSRVNVYIFDTPHVVIGADPILTLSPGSSRSQVRFYGSWHYFY</sequence>
<keyword evidence="1" id="KW-0732">Signal</keyword>
<dbReference type="Pfam" id="PF03995">
    <property type="entry name" value="Inhibitor_I36"/>
    <property type="match status" value="1"/>
</dbReference>
<accession>A0ABQ4HSY6</accession>
<evidence type="ECO:0000313" key="3">
    <source>
        <dbReference type="Proteomes" id="UP000647017"/>
    </source>
</evidence>
<evidence type="ECO:0000256" key="1">
    <source>
        <dbReference type="SAM" id="SignalP"/>
    </source>
</evidence>
<dbReference type="Proteomes" id="UP000647017">
    <property type="component" value="Unassembled WGS sequence"/>
</dbReference>